<dbReference type="InterPro" id="IPR006212">
    <property type="entry name" value="Furin_repeat"/>
</dbReference>
<proteinExistence type="predicted"/>
<dbReference type="PANTHER" id="PTHR15332">
    <property type="entry name" value="PROPROTEIN CONVERTASE SUBTILISIN_KEXIN TYPE 5-LIKE"/>
    <property type="match status" value="1"/>
</dbReference>
<dbReference type="OMA" id="AVCVQHC"/>
<dbReference type="AlphaFoldDB" id="A9USY5"/>
<accession>A9USY5</accession>
<protein>
    <submittedName>
        <fullName evidence="1">Uncharacterized protein</fullName>
    </submittedName>
</protein>
<evidence type="ECO:0000313" key="1">
    <source>
        <dbReference type="EMBL" id="EDQ91403.1"/>
    </source>
</evidence>
<dbReference type="PANTHER" id="PTHR15332:SF175">
    <property type="entry name" value="PROPROTEIN CONVERTASE SUBTILISIN_KEXIN TYPE 5-LIKE"/>
    <property type="match status" value="1"/>
</dbReference>
<feature type="non-terminal residue" evidence="1">
    <location>
        <position position="241"/>
    </location>
</feature>
<reference evidence="1 2" key="1">
    <citation type="journal article" date="2008" name="Nature">
        <title>The genome of the choanoflagellate Monosiga brevicollis and the origin of metazoans.</title>
        <authorList>
            <consortium name="JGI Sequencing"/>
            <person name="King N."/>
            <person name="Westbrook M.J."/>
            <person name="Young S.L."/>
            <person name="Kuo A."/>
            <person name="Abedin M."/>
            <person name="Chapman J."/>
            <person name="Fairclough S."/>
            <person name="Hellsten U."/>
            <person name="Isogai Y."/>
            <person name="Letunic I."/>
            <person name="Marr M."/>
            <person name="Pincus D."/>
            <person name="Putnam N."/>
            <person name="Rokas A."/>
            <person name="Wright K.J."/>
            <person name="Zuzow R."/>
            <person name="Dirks W."/>
            <person name="Good M."/>
            <person name="Goodstein D."/>
            <person name="Lemons D."/>
            <person name="Li W."/>
            <person name="Lyons J.B."/>
            <person name="Morris A."/>
            <person name="Nichols S."/>
            <person name="Richter D.J."/>
            <person name="Salamov A."/>
            <person name="Bork P."/>
            <person name="Lim W.A."/>
            <person name="Manning G."/>
            <person name="Miller W.T."/>
            <person name="McGinnis W."/>
            <person name="Shapiro H."/>
            <person name="Tjian R."/>
            <person name="Grigoriev I.V."/>
            <person name="Rokhsar D."/>
        </authorList>
    </citation>
    <scope>NUCLEOTIDE SEQUENCE [LARGE SCALE GENOMIC DNA]</scope>
    <source>
        <strain evidence="2">MX1 / ATCC 50154</strain>
    </source>
</reference>
<dbReference type="KEGG" id="mbr:MONBRDRAFT_2316"/>
<dbReference type="CDD" id="cd00064">
    <property type="entry name" value="FU"/>
    <property type="match status" value="3"/>
</dbReference>
<dbReference type="SUPFAM" id="SSF57184">
    <property type="entry name" value="Growth factor receptor domain"/>
    <property type="match status" value="3"/>
</dbReference>
<evidence type="ECO:0000313" key="2">
    <source>
        <dbReference type="Proteomes" id="UP000001357"/>
    </source>
</evidence>
<dbReference type="InterPro" id="IPR009030">
    <property type="entry name" value="Growth_fac_rcpt_cys_sf"/>
</dbReference>
<dbReference type="Proteomes" id="UP000001357">
    <property type="component" value="Unassembled WGS sequence"/>
</dbReference>
<dbReference type="eggNOG" id="KOG3525">
    <property type="taxonomic scope" value="Eukaryota"/>
</dbReference>
<gene>
    <name evidence="1" type="ORF">MONBRDRAFT_2316</name>
</gene>
<dbReference type="InParanoid" id="A9USY5"/>
<name>A9USY5_MONBE</name>
<sequence>KVCDGSCATCSGPSSSECLTCPGAYVLNANKQCVNPCPAGTYGTSGNCKNCDSTCATCEAAGSNACTSCTAPRTLNAATRQCISNCPDCADGEYLAGQCKHLNAPYCADCHPKCETCSGPLDTECKSCPEGTHLEHGQCVTECSYGKYSAGGTCTDCDDSCADCDGLGYRCTDCAAPKVLDVGQCRSEAPPTCVACHASCATCDGPAATDCLTCPESTNFDNGECVSSCDDGDYEDTTQQC</sequence>
<dbReference type="GeneID" id="5888829"/>
<dbReference type="STRING" id="81824.A9USY5"/>
<dbReference type="SMART" id="SM00261">
    <property type="entry name" value="FU"/>
    <property type="match status" value="5"/>
</dbReference>
<keyword evidence="2" id="KW-1185">Reference proteome</keyword>
<dbReference type="Gene3D" id="2.10.220.10">
    <property type="entry name" value="Hormone Receptor, Insulin-like Growth Factor Receptor 1, Chain A, domain 2"/>
    <property type="match status" value="3"/>
</dbReference>
<organism evidence="1 2">
    <name type="scientific">Monosiga brevicollis</name>
    <name type="common">Choanoflagellate</name>
    <dbReference type="NCBI Taxonomy" id="81824"/>
    <lineage>
        <taxon>Eukaryota</taxon>
        <taxon>Choanoflagellata</taxon>
        <taxon>Craspedida</taxon>
        <taxon>Salpingoecidae</taxon>
        <taxon>Monosiga</taxon>
    </lineage>
</organism>
<dbReference type="RefSeq" id="XP_001743825.1">
    <property type="nucleotide sequence ID" value="XM_001743773.1"/>
</dbReference>
<feature type="non-terminal residue" evidence="1">
    <location>
        <position position="1"/>
    </location>
</feature>
<dbReference type="EMBL" id="CH991545">
    <property type="protein sequence ID" value="EDQ91403.1"/>
    <property type="molecule type" value="Genomic_DNA"/>
</dbReference>